<dbReference type="Pfam" id="PF07690">
    <property type="entry name" value="MFS_1"/>
    <property type="match status" value="2"/>
</dbReference>
<keyword evidence="3 5" id="KW-1133">Transmembrane helix</keyword>
<dbReference type="PROSITE" id="PS50850">
    <property type="entry name" value="MFS"/>
    <property type="match status" value="1"/>
</dbReference>
<gene>
    <name evidence="7" type="ORF">SAMN05216605_115114</name>
</gene>
<keyword evidence="8" id="KW-1185">Reference proteome</keyword>
<proteinExistence type="predicted"/>
<dbReference type="RefSeq" id="WP_074756740.1">
    <property type="nucleotide sequence ID" value="NZ_FNCO01000015.1"/>
</dbReference>
<dbReference type="GO" id="GO:0022857">
    <property type="term" value="F:transmembrane transporter activity"/>
    <property type="evidence" value="ECO:0007669"/>
    <property type="project" value="InterPro"/>
</dbReference>
<feature type="transmembrane region" description="Helical" evidence="5">
    <location>
        <begin position="99"/>
        <end position="119"/>
    </location>
</feature>
<evidence type="ECO:0000256" key="2">
    <source>
        <dbReference type="ARBA" id="ARBA00022692"/>
    </source>
</evidence>
<feature type="transmembrane region" description="Helical" evidence="5">
    <location>
        <begin position="237"/>
        <end position="256"/>
    </location>
</feature>
<sequence length="379" mass="39339">MQAVNAPTLVHLWSYRLTFLLSGMSLGAWAPLVPFARERAELDEAQLGLLLLCFGLGSMLAMPLAGALTTHKGCRFVSLIGGALICSMLPLLATLSSFTALAITLALFGAGLGSIDVAMNVQGLMVERDHRRPLMSGFHGLFSLGGIASALLMSVLLWGGASPLFAVSVVVAIVGGLLLWHARHLLPYGADDPAAPFAWPSAKVLAVGVLCFIALLVEGAVLDWSAVFLNRAHQIDLSVAGSAYAVFSLTMAAGRFSGDALRKRFGAVSLLIGGGLLVMVGFAMAVLLQPWPLFLLGFALIGLGLANAFPVYCSVVGAQTAMPAGLAIAVITGIGYCGILLGPALIGFVAHLIGLRDALLCVGVLMLAQVLSARRVARP</sequence>
<feature type="domain" description="Major facilitator superfamily (MFS) profile" evidence="6">
    <location>
        <begin position="203"/>
        <end position="379"/>
    </location>
</feature>
<evidence type="ECO:0000313" key="8">
    <source>
        <dbReference type="Proteomes" id="UP000182894"/>
    </source>
</evidence>
<dbReference type="InterPro" id="IPR051788">
    <property type="entry name" value="MFS_Transporter"/>
</dbReference>
<name>A0A1G8M8I1_9PSED</name>
<dbReference type="Gene3D" id="1.20.1250.20">
    <property type="entry name" value="MFS general substrate transporter like domains"/>
    <property type="match status" value="2"/>
</dbReference>
<dbReference type="GO" id="GO:0016020">
    <property type="term" value="C:membrane"/>
    <property type="evidence" value="ECO:0007669"/>
    <property type="project" value="UniProtKB-SubCell"/>
</dbReference>
<dbReference type="SUPFAM" id="SSF103473">
    <property type="entry name" value="MFS general substrate transporter"/>
    <property type="match status" value="1"/>
</dbReference>
<evidence type="ECO:0000256" key="3">
    <source>
        <dbReference type="ARBA" id="ARBA00022989"/>
    </source>
</evidence>
<organism evidence="7 8">
    <name type="scientific">Pseudomonas abietaniphila</name>
    <dbReference type="NCBI Taxonomy" id="89065"/>
    <lineage>
        <taxon>Bacteria</taxon>
        <taxon>Pseudomonadati</taxon>
        <taxon>Pseudomonadota</taxon>
        <taxon>Gammaproteobacteria</taxon>
        <taxon>Pseudomonadales</taxon>
        <taxon>Pseudomonadaceae</taxon>
        <taxon>Pseudomonas</taxon>
    </lineage>
</organism>
<dbReference type="Proteomes" id="UP000182894">
    <property type="component" value="Unassembled WGS sequence"/>
</dbReference>
<dbReference type="EMBL" id="FNCO01000015">
    <property type="protein sequence ID" value="SDI64185.1"/>
    <property type="molecule type" value="Genomic_DNA"/>
</dbReference>
<feature type="transmembrane region" description="Helical" evidence="5">
    <location>
        <begin position="140"/>
        <end position="158"/>
    </location>
</feature>
<keyword evidence="4 5" id="KW-0472">Membrane</keyword>
<feature type="transmembrane region" description="Helical" evidence="5">
    <location>
        <begin position="324"/>
        <end position="346"/>
    </location>
</feature>
<feature type="transmembrane region" description="Helical" evidence="5">
    <location>
        <begin position="268"/>
        <end position="287"/>
    </location>
</feature>
<dbReference type="InterPro" id="IPR020846">
    <property type="entry name" value="MFS_dom"/>
</dbReference>
<evidence type="ECO:0000256" key="5">
    <source>
        <dbReference type="SAM" id="Phobius"/>
    </source>
</evidence>
<dbReference type="InterPro" id="IPR036259">
    <property type="entry name" value="MFS_trans_sf"/>
</dbReference>
<dbReference type="CDD" id="cd17393">
    <property type="entry name" value="MFS_MosC_like"/>
    <property type="match status" value="1"/>
</dbReference>
<protein>
    <submittedName>
        <fullName evidence="7">Cyanate permease</fullName>
    </submittedName>
</protein>
<evidence type="ECO:0000313" key="7">
    <source>
        <dbReference type="EMBL" id="SDI64185.1"/>
    </source>
</evidence>
<dbReference type="AlphaFoldDB" id="A0A1G8M8I1"/>
<reference evidence="8" key="1">
    <citation type="submission" date="2016-10" db="EMBL/GenBank/DDBJ databases">
        <authorList>
            <person name="Varghese N."/>
            <person name="Submissions S."/>
        </authorList>
    </citation>
    <scope>NUCLEOTIDE SEQUENCE [LARGE SCALE GENOMIC DNA]</scope>
    <source>
        <strain evidence="8">ATCC 700689</strain>
    </source>
</reference>
<accession>A0A1G8M8I1</accession>
<feature type="transmembrane region" description="Helical" evidence="5">
    <location>
        <begin position="45"/>
        <end position="64"/>
    </location>
</feature>
<feature type="transmembrane region" description="Helical" evidence="5">
    <location>
        <begin position="194"/>
        <end position="217"/>
    </location>
</feature>
<dbReference type="InterPro" id="IPR011701">
    <property type="entry name" value="MFS"/>
</dbReference>
<evidence type="ECO:0000256" key="4">
    <source>
        <dbReference type="ARBA" id="ARBA00023136"/>
    </source>
</evidence>
<evidence type="ECO:0000259" key="6">
    <source>
        <dbReference type="PROSITE" id="PS50850"/>
    </source>
</evidence>
<feature type="transmembrane region" description="Helical" evidence="5">
    <location>
        <begin position="12"/>
        <end position="33"/>
    </location>
</feature>
<dbReference type="PANTHER" id="PTHR23514">
    <property type="entry name" value="BYPASS OF STOP CODON PROTEIN 6"/>
    <property type="match status" value="1"/>
</dbReference>
<evidence type="ECO:0000256" key="1">
    <source>
        <dbReference type="ARBA" id="ARBA00004141"/>
    </source>
</evidence>
<keyword evidence="2 5" id="KW-0812">Transmembrane</keyword>
<feature type="transmembrane region" description="Helical" evidence="5">
    <location>
        <begin position="164"/>
        <end position="182"/>
    </location>
</feature>
<feature type="transmembrane region" description="Helical" evidence="5">
    <location>
        <begin position="293"/>
        <end position="312"/>
    </location>
</feature>
<feature type="transmembrane region" description="Helical" evidence="5">
    <location>
        <begin position="76"/>
        <end position="93"/>
    </location>
</feature>
<comment type="subcellular location">
    <subcellularLocation>
        <location evidence="1">Membrane</location>
        <topology evidence="1">Multi-pass membrane protein</topology>
    </subcellularLocation>
</comment>
<feature type="transmembrane region" description="Helical" evidence="5">
    <location>
        <begin position="352"/>
        <end position="371"/>
    </location>
</feature>
<dbReference type="STRING" id="89065.SAMN05216605_115114"/>
<dbReference type="PANTHER" id="PTHR23514:SF13">
    <property type="entry name" value="INNER MEMBRANE PROTEIN YBJJ"/>
    <property type="match status" value="1"/>
</dbReference>